<dbReference type="EMBL" id="QTSX02000161">
    <property type="protein sequence ID" value="KAJ9088045.1"/>
    <property type="molecule type" value="Genomic_DNA"/>
</dbReference>
<reference evidence="1" key="1">
    <citation type="submission" date="2022-04" db="EMBL/GenBank/DDBJ databases">
        <title>Genome of the entomopathogenic fungus Entomophthora muscae.</title>
        <authorList>
            <person name="Elya C."/>
            <person name="Lovett B.R."/>
            <person name="Lee E."/>
            <person name="Macias A.M."/>
            <person name="Hajek A.E."/>
            <person name="De Bivort B.L."/>
            <person name="Kasson M.T."/>
            <person name="De Fine Licht H.H."/>
            <person name="Stajich J.E."/>
        </authorList>
    </citation>
    <scope>NUCLEOTIDE SEQUENCE</scope>
    <source>
        <strain evidence="1">Berkeley</strain>
    </source>
</reference>
<protein>
    <submittedName>
        <fullName evidence="1">Uncharacterized protein</fullName>
    </submittedName>
</protein>
<keyword evidence="2" id="KW-1185">Reference proteome</keyword>
<evidence type="ECO:0000313" key="1">
    <source>
        <dbReference type="EMBL" id="KAJ9088045.1"/>
    </source>
</evidence>
<comment type="caution">
    <text evidence="1">The sequence shown here is derived from an EMBL/GenBank/DDBJ whole genome shotgun (WGS) entry which is preliminary data.</text>
</comment>
<gene>
    <name evidence="1" type="ORF">DSO57_1026971</name>
</gene>
<proteinExistence type="predicted"/>
<organism evidence="1 2">
    <name type="scientific">Entomophthora muscae</name>
    <dbReference type="NCBI Taxonomy" id="34485"/>
    <lineage>
        <taxon>Eukaryota</taxon>
        <taxon>Fungi</taxon>
        <taxon>Fungi incertae sedis</taxon>
        <taxon>Zoopagomycota</taxon>
        <taxon>Entomophthoromycotina</taxon>
        <taxon>Entomophthoromycetes</taxon>
        <taxon>Entomophthorales</taxon>
        <taxon>Entomophthoraceae</taxon>
        <taxon>Entomophthora</taxon>
    </lineage>
</organism>
<accession>A0ACC2ULQ9</accession>
<name>A0ACC2ULQ9_9FUNG</name>
<dbReference type="Proteomes" id="UP001165960">
    <property type="component" value="Unassembled WGS sequence"/>
</dbReference>
<evidence type="ECO:0000313" key="2">
    <source>
        <dbReference type="Proteomes" id="UP001165960"/>
    </source>
</evidence>
<sequence>MQISSLNLLRPSFIRLISTAALPKTFSRPVTIPNDAYLLSSMVEELANSERLNDAIVLMFEATKKFEQPIVPWNILFTHVTKQKKLKLAIKLFNEMKVRGVKPNERTYTILLSGCANSPAPTAPLKAEKLLEEMKRVAGNKAMGSARPFVPKLEEPDQTTQFIHGNPPVSEVKDPSTIHYNNLLKVYSRQKKFIEMIKLYDSMCSRTKIPDHEYSPETCDSSIAPVKPDIITYTIVANNLSLLKTDEGFRQALSIWQDLRDDVEAHPDAEQMLIFDDRFLQALVNGSLYCKDKELLLKGLELIDEACDLKLGVKYPTTPSYLELPSLNKREQTQVSRCLRENPRPHILDLALRSISILGFHHLASKVFFSLVKPNNPSDPSRIEPDIKHFALVFASICDNSRAIFQQRK</sequence>